<dbReference type="EMBL" id="GG700655">
    <property type="protein sequence ID" value="EGD90577.2"/>
    <property type="molecule type" value="Genomic_DNA"/>
</dbReference>
<feature type="transmembrane region" description="Helical" evidence="5">
    <location>
        <begin position="87"/>
        <end position="106"/>
    </location>
</feature>
<evidence type="ECO:0000313" key="6">
    <source>
        <dbReference type="EMBL" id="EGD90577.2"/>
    </source>
</evidence>
<evidence type="ECO:0000256" key="1">
    <source>
        <dbReference type="ARBA" id="ARBA00023015"/>
    </source>
</evidence>
<dbReference type="GO" id="GO:0003677">
    <property type="term" value="F:DNA binding"/>
    <property type="evidence" value="ECO:0007669"/>
    <property type="project" value="UniProtKB-KW"/>
</dbReference>
<evidence type="ECO:0000256" key="2">
    <source>
        <dbReference type="ARBA" id="ARBA00023125"/>
    </source>
</evidence>
<dbReference type="STRING" id="559305.F2SW83"/>
<dbReference type="eggNOG" id="ENOG502RNW3">
    <property type="taxonomic scope" value="Eukaryota"/>
</dbReference>
<protein>
    <submittedName>
        <fullName evidence="6">Uncharacterized protein</fullName>
    </submittedName>
</protein>
<name>F2SW83_TRIRC</name>
<evidence type="ECO:0000313" key="7">
    <source>
        <dbReference type="Proteomes" id="UP000008864"/>
    </source>
</evidence>
<dbReference type="GO" id="GO:0008270">
    <property type="term" value="F:zinc ion binding"/>
    <property type="evidence" value="ECO:0007669"/>
    <property type="project" value="InterPro"/>
</dbReference>
<organism evidence="6 7">
    <name type="scientific">Trichophyton rubrum (strain ATCC MYA-4607 / CBS 118892)</name>
    <name type="common">Athlete's foot fungus</name>
    <dbReference type="NCBI Taxonomy" id="559305"/>
    <lineage>
        <taxon>Eukaryota</taxon>
        <taxon>Fungi</taxon>
        <taxon>Dikarya</taxon>
        <taxon>Ascomycota</taxon>
        <taxon>Pezizomycotina</taxon>
        <taxon>Eurotiomycetes</taxon>
        <taxon>Eurotiomycetidae</taxon>
        <taxon>Onygenales</taxon>
        <taxon>Arthrodermataceae</taxon>
        <taxon>Trichophyton</taxon>
    </lineage>
</organism>
<dbReference type="VEuPathDB" id="FungiDB:TERG_06802"/>
<dbReference type="RefSeq" id="XP_047604664.1">
    <property type="nucleotide sequence ID" value="XM_047748677.1"/>
</dbReference>
<dbReference type="GeneID" id="71776906"/>
<reference evidence="7" key="1">
    <citation type="journal article" date="2012" name="MBio">
        <title>Comparative genome analysis of Trichophyton rubrum and related dermatophytes reveals candidate genes involved in infection.</title>
        <authorList>
            <person name="Martinez D.A."/>
            <person name="Oliver B.G."/>
            <person name="Graeser Y."/>
            <person name="Goldberg J.M."/>
            <person name="Li W."/>
            <person name="Martinez-Rossi N.M."/>
            <person name="Monod M."/>
            <person name="Shelest E."/>
            <person name="Barton R.C."/>
            <person name="Birch E."/>
            <person name="Brakhage A.A."/>
            <person name="Chen Z."/>
            <person name="Gurr S.J."/>
            <person name="Heiman D."/>
            <person name="Heitman J."/>
            <person name="Kosti I."/>
            <person name="Rossi A."/>
            <person name="Saif S."/>
            <person name="Samalova M."/>
            <person name="Saunders C.W."/>
            <person name="Shea T."/>
            <person name="Summerbell R.C."/>
            <person name="Xu J."/>
            <person name="Young S."/>
            <person name="Zeng Q."/>
            <person name="Birren B.W."/>
            <person name="Cuomo C.A."/>
            <person name="White T.C."/>
        </authorList>
    </citation>
    <scope>NUCLEOTIDE SEQUENCE [LARGE SCALE GENOMIC DNA]</scope>
    <source>
        <strain evidence="7">ATCC MYA-4607 / CBS 118892</strain>
    </source>
</reference>
<keyword evidence="7" id="KW-1185">Reference proteome</keyword>
<dbReference type="AlphaFoldDB" id="F2SW83"/>
<keyword evidence="5" id="KW-0812">Transmembrane</keyword>
<dbReference type="InParanoid" id="F2SW83"/>
<dbReference type="HOGENOM" id="CLU_1455393_0_0_1"/>
<proteinExistence type="predicted"/>
<keyword evidence="3" id="KW-0804">Transcription</keyword>
<keyword evidence="5" id="KW-1133">Transmembrane helix</keyword>
<dbReference type="OrthoDB" id="4151048at2759"/>
<dbReference type="Gene3D" id="4.10.240.10">
    <property type="entry name" value="Zn(2)-C6 fungal-type DNA-binding domain"/>
    <property type="match status" value="1"/>
</dbReference>
<keyword evidence="1" id="KW-0805">Transcription regulation</keyword>
<keyword evidence="4" id="KW-0539">Nucleus</keyword>
<gene>
    <name evidence="6" type="ORF">TERG_06802</name>
</gene>
<dbReference type="Proteomes" id="UP000008864">
    <property type="component" value="Unassembled WGS sequence"/>
</dbReference>
<sequence>MKCDSNSTGCANCVAGNLPCTQTDPITRVSYTRGELERLRAENGRLATENEVLRTENANLRDYISNVVSHLGSGGTQALGMSMVSDYISVVLLITTFFAILLILIFRKHHIHILRMTLYKVRLKLKPFTRRPNSRQGRAFRYYTHRAGVCKCPKCPLTRGKERRLTRSNQVQQQCYLQCKIPHNSG</sequence>
<keyword evidence="5" id="KW-0472">Membrane</keyword>
<accession>F2SW83</accession>
<dbReference type="InterPro" id="IPR036864">
    <property type="entry name" value="Zn2-C6_fun-type_DNA-bd_sf"/>
</dbReference>
<evidence type="ECO:0000256" key="4">
    <source>
        <dbReference type="ARBA" id="ARBA00023242"/>
    </source>
</evidence>
<evidence type="ECO:0000256" key="5">
    <source>
        <dbReference type="SAM" id="Phobius"/>
    </source>
</evidence>
<keyword evidence="2" id="KW-0238">DNA-binding</keyword>
<dbReference type="GO" id="GO:0000981">
    <property type="term" value="F:DNA-binding transcription factor activity, RNA polymerase II-specific"/>
    <property type="evidence" value="ECO:0007669"/>
    <property type="project" value="InterPro"/>
</dbReference>
<evidence type="ECO:0000256" key="3">
    <source>
        <dbReference type="ARBA" id="ARBA00023163"/>
    </source>
</evidence>